<comment type="caution">
    <text evidence="7">The sequence shown here is derived from an EMBL/GenBank/DDBJ whole genome shotgun (WGS) entry which is preliminary data.</text>
</comment>
<dbReference type="Proteomes" id="UP000838160">
    <property type="component" value="Unassembled WGS sequence"/>
</dbReference>
<evidence type="ECO:0000313" key="7">
    <source>
        <dbReference type="EMBL" id="CAH0530080.1"/>
    </source>
</evidence>
<dbReference type="Gene3D" id="2.40.30.170">
    <property type="match status" value="1"/>
</dbReference>
<evidence type="ECO:0000256" key="1">
    <source>
        <dbReference type="ARBA" id="ARBA00004196"/>
    </source>
</evidence>
<feature type="domain" description="Multidrug resistance protein MdtA-like barrel-sandwich hybrid" evidence="5">
    <location>
        <begin position="65"/>
        <end position="229"/>
    </location>
</feature>
<dbReference type="Gene3D" id="2.40.50.100">
    <property type="match status" value="2"/>
</dbReference>
<dbReference type="RefSeq" id="WP_237486593.1">
    <property type="nucleotide sequence ID" value="NZ_CAKLCM010000003.1"/>
</dbReference>
<evidence type="ECO:0000259" key="5">
    <source>
        <dbReference type="Pfam" id="PF25917"/>
    </source>
</evidence>
<dbReference type="EMBL" id="CAKLCM010000003">
    <property type="protein sequence ID" value="CAH0530080.1"/>
    <property type="molecule type" value="Genomic_DNA"/>
</dbReference>
<keyword evidence="8" id="KW-1185">Reference proteome</keyword>
<evidence type="ECO:0000259" key="6">
    <source>
        <dbReference type="Pfam" id="PF25990"/>
    </source>
</evidence>
<evidence type="ECO:0000256" key="2">
    <source>
        <dbReference type="ARBA" id="ARBA00009477"/>
    </source>
</evidence>
<evidence type="ECO:0000313" key="8">
    <source>
        <dbReference type="Proteomes" id="UP000838160"/>
    </source>
</evidence>
<comment type="subcellular location">
    <subcellularLocation>
        <location evidence="1">Cell envelope</location>
    </subcellularLocation>
</comment>
<dbReference type="InterPro" id="IPR058625">
    <property type="entry name" value="MdtA-like_BSH"/>
</dbReference>
<dbReference type="NCBIfam" id="TIGR01730">
    <property type="entry name" value="RND_mfp"/>
    <property type="match status" value="1"/>
</dbReference>
<evidence type="ECO:0000256" key="4">
    <source>
        <dbReference type="SAM" id="Coils"/>
    </source>
</evidence>
<keyword evidence="3 4" id="KW-0175">Coiled coil</keyword>
<accession>A0ABM8ZP22</accession>
<feature type="coiled-coil region" evidence="4">
    <location>
        <begin position="177"/>
        <end position="204"/>
    </location>
</feature>
<feature type="domain" description="YknX-like beta-barrel" evidence="6">
    <location>
        <begin position="241"/>
        <end position="316"/>
    </location>
</feature>
<dbReference type="InterPro" id="IPR006143">
    <property type="entry name" value="RND_pump_MFP"/>
</dbReference>
<dbReference type="Pfam" id="PF25917">
    <property type="entry name" value="BSH_RND"/>
    <property type="match status" value="1"/>
</dbReference>
<gene>
    <name evidence="7" type="primary">mdtA_5</name>
    <name evidence="7" type="ORF">VHP8226_03808</name>
</gene>
<proteinExistence type="inferred from homology"/>
<reference evidence="7" key="1">
    <citation type="submission" date="2021-12" db="EMBL/GenBank/DDBJ databases">
        <authorList>
            <person name="Rodrigo-Torres L."/>
            <person name="Arahal R. D."/>
            <person name="Lucena T."/>
        </authorList>
    </citation>
    <scope>NUCLEOTIDE SEQUENCE</scope>
    <source>
        <strain evidence="7">CECT 8226</strain>
    </source>
</reference>
<protein>
    <submittedName>
        <fullName evidence="7">Multidrug resistance protein MdtA</fullName>
    </submittedName>
</protein>
<dbReference type="Pfam" id="PF25990">
    <property type="entry name" value="Beta-barrel_YknX"/>
    <property type="match status" value="1"/>
</dbReference>
<dbReference type="InterPro" id="IPR058636">
    <property type="entry name" value="Beta-barrel_YknX"/>
</dbReference>
<organism evidence="7 8">
    <name type="scientific">Vibrio hippocampi</name>
    <dbReference type="NCBI Taxonomy" id="654686"/>
    <lineage>
        <taxon>Bacteria</taxon>
        <taxon>Pseudomonadati</taxon>
        <taxon>Pseudomonadota</taxon>
        <taxon>Gammaproteobacteria</taxon>
        <taxon>Vibrionales</taxon>
        <taxon>Vibrionaceae</taxon>
        <taxon>Vibrio</taxon>
    </lineage>
</organism>
<comment type="similarity">
    <text evidence="2">Belongs to the membrane fusion protein (MFP) (TC 8.A.1) family.</text>
</comment>
<dbReference type="SUPFAM" id="SSF111369">
    <property type="entry name" value="HlyD-like secretion proteins"/>
    <property type="match status" value="1"/>
</dbReference>
<sequence length="461" mass="51313">MNRWPKVLMLTAVSCSLVGGYWWYSQNGTHGVNATDTSYKTEQVTHGDIQNSVSATGTLAAVDDVVVGAQLSGQVIKVYADFNDTVEQGQLLAKIDPASFAAKVAQAKALVEKSDADVRAQVHQIERAKLNYERSVRELKRAQGLYQGANISEDAIDTLETQSKQYKLDWQQSYVQLDILKATLAANKANLQETEIELERTDIRAPISGFVINRTIEAGQTVASSYNTPELFTLAKSLSEMEIEAYIDESDIGLVQEGQQVSFTVDAFSSKKFRGEVNQIRKAPQNNSGVVSYIVVMSTRNPDNILLPGMTANMEVEIENMRDVQRVSNTAVRMGSRYAVSDSNEAKGPLSRLKYLDLSQQQVDEIYQSLAENNIDPKSRIDRKQRQQVQKLIAKALTPEQRELQKKIRKGEVKMGPLMVLRDGKIVTVQAQFGVSDDKNTAVIAPDLSNDLVINQYREKR</sequence>
<evidence type="ECO:0000256" key="3">
    <source>
        <dbReference type="ARBA" id="ARBA00023054"/>
    </source>
</evidence>
<dbReference type="InterPro" id="IPR050465">
    <property type="entry name" value="UPF0194_transport"/>
</dbReference>
<dbReference type="PANTHER" id="PTHR32347:SF14">
    <property type="entry name" value="EFFLUX SYSTEM COMPONENT YKNX-RELATED"/>
    <property type="match status" value="1"/>
</dbReference>
<dbReference type="PANTHER" id="PTHR32347">
    <property type="entry name" value="EFFLUX SYSTEM COMPONENT YKNX-RELATED"/>
    <property type="match status" value="1"/>
</dbReference>
<name>A0ABM8ZP22_9VIBR</name>